<evidence type="ECO:0000313" key="3">
    <source>
        <dbReference type="Proteomes" id="UP000617979"/>
    </source>
</evidence>
<name>A0ABQ1GT58_9BACL</name>
<protein>
    <submittedName>
        <fullName evidence="2">Uncharacterized protein</fullName>
    </submittedName>
</protein>
<evidence type="ECO:0000256" key="1">
    <source>
        <dbReference type="SAM" id="MobiDB-lite"/>
    </source>
</evidence>
<evidence type="ECO:0000313" key="2">
    <source>
        <dbReference type="EMBL" id="GGA49954.1"/>
    </source>
</evidence>
<organism evidence="2 3">
    <name type="scientific">Kroppenstedtia guangzhouensis</name>
    <dbReference type="NCBI Taxonomy" id="1274356"/>
    <lineage>
        <taxon>Bacteria</taxon>
        <taxon>Bacillati</taxon>
        <taxon>Bacillota</taxon>
        <taxon>Bacilli</taxon>
        <taxon>Bacillales</taxon>
        <taxon>Thermoactinomycetaceae</taxon>
        <taxon>Kroppenstedtia</taxon>
    </lineage>
</organism>
<proteinExistence type="predicted"/>
<gene>
    <name evidence="2" type="ORF">GCM10007416_23880</name>
</gene>
<feature type="region of interest" description="Disordered" evidence="1">
    <location>
        <begin position="54"/>
        <end position="73"/>
    </location>
</feature>
<dbReference type="Proteomes" id="UP000617979">
    <property type="component" value="Unassembled WGS sequence"/>
</dbReference>
<comment type="caution">
    <text evidence="2">The sequence shown here is derived from an EMBL/GenBank/DDBJ whole genome shotgun (WGS) entry which is preliminary data.</text>
</comment>
<keyword evidence="3" id="KW-1185">Reference proteome</keyword>
<dbReference type="EMBL" id="BMEX01000008">
    <property type="protein sequence ID" value="GGA49954.1"/>
    <property type="molecule type" value="Genomic_DNA"/>
</dbReference>
<sequence length="73" mass="8378">MAKVRGAEKGWALERFIETPLYKKRGIQIVPDFYVRVECFDSNDSDYEFVAEESKPSLPMKLGKPGSFASEMR</sequence>
<accession>A0ABQ1GT58</accession>
<reference evidence="3" key="1">
    <citation type="journal article" date="2019" name="Int. J. Syst. Evol. Microbiol.">
        <title>The Global Catalogue of Microorganisms (GCM) 10K type strain sequencing project: providing services to taxonomists for standard genome sequencing and annotation.</title>
        <authorList>
            <consortium name="The Broad Institute Genomics Platform"/>
            <consortium name="The Broad Institute Genome Sequencing Center for Infectious Disease"/>
            <person name="Wu L."/>
            <person name="Ma J."/>
        </authorList>
    </citation>
    <scope>NUCLEOTIDE SEQUENCE [LARGE SCALE GENOMIC DNA]</scope>
    <source>
        <strain evidence="3">CGMCC 1.12404</strain>
    </source>
</reference>